<evidence type="ECO:0000313" key="3">
    <source>
        <dbReference type="Proteomes" id="UP001498398"/>
    </source>
</evidence>
<keyword evidence="1" id="KW-0732">Signal</keyword>
<sequence length="441" mass="50359">MFALHVIFAALFASQLTGALASSQSADNSTQSFLSSANSDLPEGAFIASNLSAIADLADFLDRTPDTTVTHLLLSDSSIRDLETNWGLIDVQAIRNANKALKSSGNDSDSSLGCNGDMDLYEEPDEYLWNWGAVDCGDIDVTDDEEDALSFNRKLTRRYKQALLRSNMIVDRILNHSALTLEVFSYLSYMPKDWESVPSPRRFCSDHTIPNLLKYEYPRLRELTLRDKTAWPHCREHYGCVPGYPPLPCNLTILPFPTLSHLHVITQQLRDPLPSLSSFRELQSLTNLRISGSQFPIELCRKPEQFRNWYQELVHQAKLFFSPPSPETSPVPPNLTFAINPEFRAYFSSYIEDYDQYIARLGAMADLSFLQLIWPSETDSLKYGNTLGIYPLELAINDFRARVFDNGEGAWSAPEEIPWRDDPSNWWWNKGRNERDRRVHW</sequence>
<keyword evidence="3" id="KW-1185">Reference proteome</keyword>
<name>A0ABR1JMZ6_9AGAR</name>
<feature type="signal peptide" evidence="1">
    <location>
        <begin position="1"/>
        <end position="21"/>
    </location>
</feature>
<evidence type="ECO:0000256" key="1">
    <source>
        <dbReference type="SAM" id="SignalP"/>
    </source>
</evidence>
<dbReference type="EMBL" id="JBANRG010000008">
    <property type="protein sequence ID" value="KAK7464348.1"/>
    <property type="molecule type" value="Genomic_DNA"/>
</dbReference>
<gene>
    <name evidence="2" type="ORF">VKT23_006515</name>
</gene>
<organism evidence="2 3">
    <name type="scientific">Marasmiellus scandens</name>
    <dbReference type="NCBI Taxonomy" id="2682957"/>
    <lineage>
        <taxon>Eukaryota</taxon>
        <taxon>Fungi</taxon>
        <taxon>Dikarya</taxon>
        <taxon>Basidiomycota</taxon>
        <taxon>Agaricomycotina</taxon>
        <taxon>Agaricomycetes</taxon>
        <taxon>Agaricomycetidae</taxon>
        <taxon>Agaricales</taxon>
        <taxon>Marasmiineae</taxon>
        <taxon>Omphalotaceae</taxon>
        <taxon>Marasmiellus</taxon>
    </lineage>
</organism>
<accession>A0ABR1JMZ6</accession>
<feature type="chain" id="PRO_5046306040" evidence="1">
    <location>
        <begin position="22"/>
        <end position="441"/>
    </location>
</feature>
<proteinExistence type="predicted"/>
<dbReference type="Proteomes" id="UP001498398">
    <property type="component" value="Unassembled WGS sequence"/>
</dbReference>
<evidence type="ECO:0000313" key="2">
    <source>
        <dbReference type="EMBL" id="KAK7464348.1"/>
    </source>
</evidence>
<comment type="caution">
    <text evidence="2">The sequence shown here is derived from an EMBL/GenBank/DDBJ whole genome shotgun (WGS) entry which is preliminary data.</text>
</comment>
<protein>
    <submittedName>
        <fullName evidence="2">Uncharacterized protein</fullName>
    </submittedName>
</protein>
<reference evidence="2 3" key="1">
    <citation type="submission" date="2024-01" db="EMBL/GenBank/DDBJ databases">
        <title>A draft genome for the cacao thread blight pathogen Marasmiellus scandens.</title>
        <authorList>
            <person name="Baruah I.K."/>
            <person name="Leung J."/>
            <person name="Bukari Y."/>
            <person name="Amoako-Attah I."/>
            <person name="Meinhardt L.W."/>
            <person name="Bailey B.A."/>
            <person name="Cohen S.P."/>
        </authorList>
    </citation>
    <scope>NUCLEOTIDE SEQUENCE [LARGE SCALE GENOMIC DNA]</scope>
    <source>
        <strain evidence="2 3">GH-19</strain>
    </source>
</reference>